<dbReference type="InterPro" id="IPR036390">
    <property type="entry name" value="WH_DNA-bd_sf"/>
</dbReference>
<evidence type="ECO:0000313" key="2">
    <source>
        <dbReference type="Proteomes" id="UP000067711"/>
    </source>
</evidence>
<proteinExistence type="predicted"/>
<dbReference type="AlphaFoldDB" id="A0A1B4FYB1"/>
<accession>A0A1B4FYB1</accession>
<protein>
    <submittedName>
        <fullName evidence="1">Uncharacterized protein</fullName>
    </submittedName>
</protein>
<dbReference type="RefSeq" id="WP_066484132.1">
    <property type="nucleotide sequence ID" value="NZ_CP013389.1"/>
</dbReference>
<dbReference type="SUPFAM" id="SSF46785">
    <property type="entry name" value="Winged helix' DNA-binding domain"/>
    <property type="match status" value="1"/>
</dbReference>
<organism evidence="1 2">
    <name type="scientific">Burkholderia mayonis</name>
    <dbReference type="NCBI Taxonomy" id="1385591"/>
    <lineage>
        <taxon>Bacteria</taxon>
        <taxon>Pseudomonadati</taxon>
        <taxon>Pseudomonadota</taxon>
        <taxon>Betaproteobacteria</taxon>
        <taxon>Burkholderiales</taxon>
        <taxon>Burkholderiaceae</taxon>
        <taxon>Burkholderia</taxon>
        <taxon>pseudomallei group</taxon>
    </lineage>
</organism>
<dbReference type="Gene3D" id="1.10.10.10">
    <property type="entry name" value="Winged helix-like DNA-binding domain superfamily/Winged helix DNA-binding domain"/>
    <property type="match status" value="1"/>
</dbReference>
<name>A0A1B4FYB1_9BURK</name>
<dbReference type="EMBL" id="CP013389">
    <property type="protein sequence ID" value="AOJ08683.1"/>
    <property type="molecule type" value="Genomic_DNA"/>
</dbReference>
<evidence type="ECO:0000313" key="1">
    <source>
        <dbReference type="EMBL" id="AOJ08683.1"/>
    </source>
</evidence>
<dbReference type="Proteomes" id="UP000067711">
    <property type="component" value="Chromosome 1"/>
</dbReference>
<reference evidence="1 2" key="1">
    <citation type="submission" date="2015-12" db="EMBL/GenBank/DDBJ databases">
        <title>Diversity of Burkholderia near neighbor genomes.</title>
        <authorList>
            <person name="Sahl J."/>
            <person name="Wagner D."/>
            <person name="Keim P."/>
        </authorList>
    </citation>
    <scope>NUCLEOTIDE SEQUENCE [LARGE SCALE GENOMIC DNA]</scope>
    <source>
        <strain evidence="1 2">BDU8</strain>
    </source>
</reference>
<gene>
    <name evidence="1" type="ORF">WS71_14765</name>
</gene>
<sequence length="208" mass="23666">MARKPAHLELTGGKGPRQRVWEAIRSQRDDFTPHSIVRAADIDKATVQTYLQALERGEYVEQIGERKAISDRKHYRLVRDVGVEAPRLDRKGQPVMQSRGNEHMWHTMRIMGDFTPRELAMRASTPDVAITDSTAQSYVKCLSHAGYLTIVDSGHAYIRGKGAKQARYRLIAKKYSGPRPPMIQRTKSVYDPNLGKIVWQEEPDHDAC</sequence>
<dbReference type="InterPro" id="IPR036388">
    <property type="entry name" value="WH-like_DNA-bd_sf"/>
</dbReference>